<evidence type="ECO:0000313" key="4">
    <source>
        <dbReference type="EMBL" id="PHQ34777.1"/>
    </source>
</evidence>
<feature type="compositionally biased region" description="Acidic residues" evidence="1">
    <location>
        <begin position="120"/>
        <end position="133"/>
    </location>
</feature>
<dbReference type="PANTHER" id="PTHR30015">
    <property type="entry name" value="MRR RESTRICTION SYSTEM PROTEIN"/>
    <property type="match status" value="1"/>
</dbReference>
<evidence type="ECO:0000256" key="1">
    <source>
        <dbReference type="SAM" id="MobiDB-lite"/>
    </source>
</evidence>
<dbReference type="RefSeq" id="WP_099261251.1">
    <property type="nucleotide sequence ID" value="NZ_NIZW01000009.1"/>
</dbReference>
<feature type="domain" description="Restriction system protein Mrr-like N-terminal" evidence="3">
    <location>
        <begin position="6"/>
        <end position="91"/>
    </location>
</feature>
<proteinExistence type="predicted"/>
<dbReference type="InterPro" id="IPR025745">
    <property type="entry name" value="Mrr-like_N_dom"/>
</dbReference>
<dbReference type="PANTHER" id="PTHR30015:SF7">
    <property type="entry name" value="TYPE IV METHYL-DIRECTED RESTRICTION ENZYME ECOKMRR"/>
    <property type="match status" value="1"/>
</dbReference>
<dbReference type="AlphaFoldDB" id="A0A2G1W6Y5"/>
<keyword evidence="4" id="KW-0540">Nuclease</keyword>
<dbReference type="GO" id="GO:0003677">
    <property type="term" value="F:DNA binding"/>
    <property type="evidence" value="ECO:0007669"/>
    <property type="project" value="InterPro"/>
</dbReference>
<dbReference type="Pfam" id="PF14338">
    <property type="entry name" value="Mrr_N"/>
    <property type="match status" value="1"/>
</dbReference>
<gene>
    <name evidence="4" type="ORF">CEE69_12940</name>
</gene>
<keyword evidence="4" id="KW-0255">Endonuclease</keyword>
<keyword evidence="4" id="KW-0378">Hydrolase</keyword>
<reference evidence="4 5" key="1">
    <citation type="submission" date="2017-06" db="EMBL/GenBank/DDBJ databases">
        <title>Description of Rhodopirellula bahusiensis sp. nov.</title>
        <authorList>
            <person name="Kizina J."/>
            <person name="Harder J."/>
        </authorList>
    </citation>
    <scope>NUCLEOTIDE SEQUENCE [LARGE SCALE GENOMIC DNA]</scope>
    <source>
        <strain evidence="4 5">SWK21</strain>
    </source>
</reference>
<name>A0A2G1W6Y5_9BACT</name>
<dbReference type="GO" id="GO:0009307">
    <property type="term" value="P:DNA restriction-modification system"/>
    <property type="evidence" value="ECO:0007669"/>
    <property type="project" value="InterPro"/>
</dbReference>
<dbReference type="SUPFAM" id="SSF52980">
    <property type="entry name" value="Restriction endonuclease-like"/>
    <property type="match status" value="1"/>
</dbReference>
<evidence type="ECO:0000259" key="3">
    <source>
        <dbReference type="Pfam" id="PF14338"/>
    </source>
</evidence>
<sequence length="311" mass="34229">MAIPDFQSIMLPFMQVLSDEKTWTTKELTEQLAVHFKLSEAERHQLLPSGQQAIFTNRVAWAKTHLKNAGLILNPSRGKVNIADAGLRILNQKPTIINCKVLKQFPSYLKFIGAKKSDDDTVDTSDDADEGEAENTKTPLELIESSFEALHKATAEELLTKLKTCSPAFFERVVVLLLRAMGYGGVTGDGSVTGKSGDGGIDGIIKEDKLGLDVVCIQAKRYSDLSVGRPIVQQFVGSMDFVQANKGVIITTSQFSKDANEFVDRIVGKKIVLIDGPKLADFMIEHNVGISKTKIYELKEVSNDFFDEDEG</sequence>
<dbReference type="Gene3D" id="3.40.1350.10">
    <property type="match status" value="1"/>
</dbReference>
<dbReference type="EMBL" id="NIZW01000009">
    <property type="protein sequence ID" value="PHQ34777.1"/>
    <property type="molecule type" value="Genomic_DNA"/>
</dbReference>
<feature type="domain" description="Restriction endonuclease type IV Mrr" evidence="2">
    <location>
        <begin position="162"/>
        <end position="283"/>
    </location>
</feature>
<dbReference type="GO" id="GO:0015666">
    <property type="term" value="F:restriction endodeoxyribonuclease activity"/>
    <property type="evidence" value="ECO:0007669"/>
    <property type="project" value="TreeGrafter"/>
</dbReference>
<comment type="caution">
    <text evidence="4">The sequence shown here is derived from an EMBL/GenBank/DDBJ whole genome shotgun (WGS) entry which is preliminary data.</text>
</comment>
<dbReference type="InterPro" id="IPR011335">
    <property type="entry name" value="Restrct_endonuc-II-like"/>
</dbReference>
<dbReference type="InterPro" id="IPR007560">
    <property type="entry name" value="Restrct_endonuc_IV_Mrr"/>
</dbReference>
<protein>
    <submittedName>
        <fullName evidence="4">Restriction endonuclease</fullName>
    </submittedName>
</protein>
<organism evidence="4 5">
    <name type="scientific">Rhodopirellula bahusiensis</name>
    <dbReference type="NCBI Taxonomy" id="2014065"/>
    <lineage>
        <taxon>Bacteria</taxon>
        <taxon>Pseudomonadati</taxon>
        <taxon>Planctomycetota</taxon>
        <taxon>Planctomycetia</taxon>
        <taxon>Pirellulales</taxon>
        <taxon>Pirellulaceae</taxon>
        <taxon>Rhodopirellula</taxon>
    </lineage>
</organism>
<dbReference type="Proteomes" id="UP000225740">
    <property type="component" value="Unassembled WGS sequence"/>
</dbReference>
<dbReference type="InterPro" id="IPR011856">
    <property type="entry name" value="tRNA_endonuc-like_dom_sf"/>
</dbReference>
<accession>A0A2G1W6Y5</accession>
<dbReference type="InterPro" id="IPR052906">
    <property type="entry name" value="Type_IV_Methyl-Rstrct_Enzyme"/>
</dbReference>
<dbReference type="Pfam" id="PF04471">
    <property type="entry name" value="Mrr_cat"/>
    <property type="match status" value="1"/>
</dbReference>
<dbReference type="OrthoDB" id="9803736at2"/>
<feature type="region of interest" description="Disordered" evidence="1">
    <location>
        <begin position="117"/>
        <end position="137"/>
    </location>
</feature>
<dbReference type="GeneID" id="90609018"/>
<evidence type="ECO:0000313" key="5">
    <source>
        <dbReference type="Proteomes" id="UP000225740"/>
    </source>
</evidence>
<keyword evidence="5" id="KW-1185">Reference proteome</keyword>
<evidence type="ECO:0000259" key="2">
    <source>
        <dbReference type="Pfam" id="PF04471"/>
    </source>
</evidence>